<reference evidence="2 3" key="1">
    <citation type="journal article" date="2016" name="Nat. Commun.">
        <title>Thousands of microbial genomes shed light on interconnected biogeochemical processes in an aquifer system.</title>
        <authorList>
            <person name="Anantharaman K."/>
            <person name="Brown C.T."/>
            <person name="Hug L.A."/>
            <person name="Sharon I."/>
            <person name="Castelle C.J."/>
            <person name="Probst A.J."/>
            <person name="Thomas B.C."/>
            <person name="Singh A."/>
            <person name="Wilkins M.J."/>
            <person name="Karaoz U."/>
            <person name="Brodie E.L."/>
            <person name="Williams K.H."/>
            <person name="Hubbard S.S."/>
            <person name="Banfield J.F."/>
        </authorList>
    </citation>
    <scope>NUCLEOTIDE SEQUENCE [LARGE SCALE GENOMIC DNA]</scope>
</reference>
<keyword evidence="1" id="KW-0472">Membrane</keyword>
<proteinExistence type="predicted"/>
<protein>
    <recommendedName>
        <fullName evidence="4">DUF4367 domain-containing protein</fullName>
    </recommendedName>
</protein>
<keyword evidence="1" id="KW-0812">Transmembrane</keyword>
<organism evidence="2 3">
    <name type="scientific">Candidatus Woesebacteria bacterium RIFCSPLOWO2_01_FULL_39_10b</name>
    <dbReference type="NCBI Taxonomy" id="1802517"/>
    <lineage>
        <taxon>Bacteria</taxon>
        <taxon>Candidatus Woeseibacteriota</taxon>
    </lineage>
</organism>
<sequence>MKKKGILLIFFVIFVLTIIYWFSFRKSGDETTLPKAPSLTEIQLKPFQSTASDFAVQIPIDYSVTEKWVTTEFTSGKGLIQMGRNANDSNSLREYLQDADEKNKTEIISDKEELMVNNYPAATRVELRGTVYAKFYYIYVDDWVYVFSTESESLYSDLDQIAKSFRYTP</sequence>
<evidence type="ECO:0008006" key="4">
    <source>
        <dbReference type="Google" id="ProtNLM"/>
    </source>
</evidence>
<dbReference type="STRING" id="1802517.A2892_03135"/>
<keyword evidence="1" id="KW-1133">Transmembrane helix</keyword>
<evidence type="ECO:0000313" key="3">
    <source>
        <dbReference type="Proteomes" id="UP000176404"/>
    </source>
</evidence>
<name>A0A1F8B8E0_9BACT</name>
<gene>
    <name evidence="2" type="ORF">A2892_03135</name>
</gene>
<feature type="transmembrane region" description="Helical" evidence="1">
    <location>
        <begin position="6"/>
        <end position="24"/>
    </location>
</feature>
<comment type="caution">
    <text evidence="2">The sequence shown here is derived from an EMBL/GenBank/DDBJ whole genome shotgun (WGS) entry which is preliminary data.</text>
</comment>
<evidence type="ECO:0000313" key="2">
    <source>
        <dbReference type="EMBL" id="OGM60314.1"/>
    </source>
</evidence>
<accession>A0A1F8B8E0</accession>
<dbReference type="AlphaFoldDB" id="A0A1F8B8E0"/>
<dbReference type="EMBL" id="MGHD01000005">
    <property type="protein sequence ID" value="OGM60314.1"/>
    <property type="molecule type" value="Genomic_DNA"/>
</dbReference>
<evidence type="ECO:0000256" key="1">
    <source>
        <dbReference type="SAM" id="Phobius"/>
    </source>
</evidence>
<dbReference type="Proteomes" id="UP000176404">
    <property type="component" value="Unassembled WGS sequence"/>
</dbReference>